<dbReference type="PANTHER" id="PTHR43199:SF1">
    <property type="entry name" value="GLUTATHIONE HYDROLASE PROENZYME"/>
    <property type="match status" value="1"/>
</dbReference>
<evidence type="ECO:0000256" key="5">
    <source>
        <dbReference type="ARBA" id="ARBA00022801"/>
    </source>
</evidence>
<dbReference type="UniPathway" id="UPA00204"/>
<feature type="compositionally biased region" description="Low complexity" evidence="12">
    <location>
        <begin position="34"/>
        <end position="52"/>
    </location>
</feature>
<dbReference type="GO" id="GO:0006751">
    <property type="term" value="P:glutathione catabolic process"/>
    <property type="evidence" value="ECO:0007669"/>
    <property type="project" value="UniProtKB-UniRule"/>
</dbReference>
<feature type="active site" description="Nucleophile" evidence="9">
    <location>
        <position position="414"/>
    </location>
</feature>
<feature type="binding site" evidence="10">
    <location>
        <begin position="478"/>
        <end position="479"/>
    </location>
    <ligand>
        <name>L-glutamate</name>
        <dbReference type="ChEBI" id="CHEBI:29985"/>
    </ligand>
</feature>
<keyword evidence="11" id="KW-0317">Glutathione biosynthesis</keyword>
<dbReference type="InterPro" id="IPR000101">
    <property type="entry name" value="GGT_peptidase"/>
</dbReference>
<feature type="binding site" evidence="10">
    <location>
        <position position="454"/>
    </location>
    <ligand>
        <name>L-glutamate</name>
        <dbReference type="ChEBI" id="CHEBI:29985"/>
    </ligand>
</feature>
<protein>
    <recommendedName>
        <fullName evidence="11">Glutathione hydrolase proenzyme</fullName>
        <ecNumber evidence="11">2.3.2.2</ecNumber>
        <ecNumber evidence="11">3.4.19.13</ecNumber>
    </recommendedName>
    <component>
        <recommendedName>
            <fullName evidence="11">Glutathione hydrolase large chain</fullName>
        </recommendedName>
    </component>
    <component>
        <recommendedName>
            <fullName evidence="11">Glutathione hydrolase small chain</fullName>
        </recommendedName>
    </component>
</protein>
<evidence type="ECO:0000256" key="3">
    <source>
        <dbReference type="ARBA" id="ARBA00009381"/>
    </source>
</evidence>
<dbReference type="PRINTS" id="PR01210">
    <property type="entry name" value="GGTRANSPTASE"/>
</dbReference>
<evidence type="ECO:0000256" key="2">
    <source>
        <dbReference type="ARBA" id="ARBA00001089"/>
    </source>
</evidence>
<dbReference type="AlphaFoldDB" id="A0A437QZG6"/>
<keyword evidence="5 11" id="KW-0378">Hydrolase</keyword>
<dbReference type="Gene3D" id="1.10.246.130">
    <property type="match status" value="1"/>
</dbReference>
<comment type="subunit">
    <text evidence="11">This enzyme consists of two polypeptide chains, which are synthesized in precursor form from a single polypeptide.</text>
</comment>
<dbReference type="Gene3D" id="3.60.20.40">
    <property type="match status" value="1"/>
</dbReference>
<feature type="binding site" evidence="10">
    <location>
        <position position="127"/>
    </location>
    <ligand>
        <name>L-glutamate</name>
        <dbReference type="ChEBI" id="CHEBI:29985"/>
    </ligand>
</feature>
<dbReference type="EC" id="2.3.2.2" evidence="11"/>
<comment type="catalytic activity">
    <reaction evidence="8 11">
        <text>an N-terminal (5-L-glutamyl)-[peptide] + an alpha-amino acid = 5-L-glutamyl amino acid + an N-terminal L-alpha-aminoacyl-[peptide]</text>
        <dbReference type="Rhea" id="RHEA:23904"/>
        <dbReference type="Rhea" id="RHEA-COMP:9780"/>
        <dbReference type="Rhea" id="RHEA-COMP:9795"/>
        <dbReference type="ChEBI" id="CHEBI:77644"/>
        <dbReference type="ChEBI" id="CHEBI:78597"/>
        <dbReference type="ChEBI" id="CHEBI:78599"/>
        <dbReference type="ChEBI" id="CHEBI:78608"/>
        <dbReference type="EC" id="2.3.2.2"/>
    </reaction>
</comment>
<sequence length="612" mass="65043">MISALVSPEPSQDIAAGGKAPQTEAAAPLEGTAKEAVAPEPPTAETAAPAPSATPVEAGKYMIAAAHPAAAQAGAQILENGGSAVDAAIAAQMVLNVVEPQSSGIGGGAFMLHWDEYKRRLDSYDGRETAPAKMKPDAFLTAGGEPKRFMDAVIGGASVGVPGLLKMLHMAHQRHGKLPWADLFQPAIQLAENGFPVSERLYSLLVRTEGLRGNPVTNDYFYTFTGAPKAIGTILKNPDLAETFRLIAEEGPDAFYDGPIGQDIVDAVRNAHRNPGVMTATDLAGYEAKRRANLCGRYRERLVCGMGPPSSGGFTVLQALAVLDEFPLDEYRPGAPGTIALVGEASALAFADRNHYLADEDFVDVPINALLENAYIRARAGLVDRAMGEKSKKQPGHPRGKQAAADTSLELPSTTHISIIDADGNAVSMTSSIESGFGSRVMVRGFLLNNQLTDFSFLAERDGKPIANRVEPGKRPRSSMAPTLVFDEDRELEMVLGSPGGSRIIGYVLQSILNTVDWEMDPQAAVSQQHYLSRNSGVEVEDGMAAGTVEQLENLGFTVKQRSMTSGLHMIVKQDDKLLGGADPRREGTAIGESQVLPNLEKAFDFIQAGAD</sequence>
<feature type="binding site" evidence="10">
    <location>
        <position position="501"/>
    </location>
    <ligand>
        <name>L-glutamate</name>
        <dbReference type="ChEBI" id="CHEBI:29985"/>
    </ligand>
</feature>
<dbReference type="EMBL" id="SADE01000001">
    <property type="protein sequence ID" value="RVU39843.1"/>
    <property type="molecule type" value="Genomic_DNA"/>
</dbReference>
<comment type="similarity">
    <text evidence="3 11">Belongs to the gamma-glutamyltransferase family.</text>
</comment>
<dbReference type="GO" id="GO:0006750">
    <property type="term" value="P:glutathione biosynthetic process"/>
    <property type="evidence" value="ECO:0007669"/>
    <property type="project" value="UniProtKB-KW"/>
</dbReference>
<evidence type="ECO:0000256" key="4">
    <source>
        <dbReference type="ARBA" id="ARBA00022679"/>
    </source>
</evidence>
<dbReference type="InterPro" id="IPR051792">
    <property type="entry name" value="GGT_bact"/>
</dbReference>
<organism evidence="13 14">
    <name type="scientific">Hwanghaeella grinnelliae</name>
    <dbReference type="NCBI Taxonomy" id="2500179"/>
    <lineage>
        <taxon>Bacteria</taxon>
        <taxon>Pseudomonadati</taxon>
        <taxon>Pseudomonadota</taxon>
        <taxon>Alphaproteobacteria</taxon>
        <taxon>Rhodospirillales</taxon>
        <taxon>Rhodospirillaceae</taxon>
        <taxon>Hwanghaeella</taxon>
    </lineage>
</organism>
<comment type="PTM">
    <text evidence="11">Cleaved by autocatalysis into a large and a small subunit.</text>
</comment>
<evidence type="ECO:0000256" key="12">
    <source>
        <dbReference type="SAM" id="MobiDB-lite"/>
    </source>
</evidence>
<name>A0A437QZG6_9PROT</name>
<evidence type="ECO:0000256" key="1">
    <source>
        <dbReference type="ARBA" id="ARBA00001049"/>
    </source>
</evidence>
<dbReference type="OrthoDB" id="9781342at2"/>
<comment type="catalytic activity">
    <reaction evidence="1 11">
        <text>an S-substituted glutathione + H2O = an S-substituted L-cysteinylglycine + L-glutamate</text>
        <dbReference type="Rhea" id="RHEA:59468"/>
        <dbReference type="ChEBI" id="CHEBI:15377"/>
        <dbReference type="ChEBI" id="CHEBI:29985"/>
        <dbReference type="ChEBI" id="CHEBI:90779"/>
        <dbReference type="ChEBI" id="CHEBI:143103"/>
        <dbReference type="EC" id="3.4.19.13"/>
    </reaction>
</comment>
<dbReference type="GO" id="GO:0036374">
    <property type="term" value="F:glutathione hydrolase activity"/>
    <property type="evidence" value="ECO:0007669"/>
    <property type="project" value="UniProtKB-UniRule"/>
</dbReference>
<dbReference type="InterPro" id="IPR043137">
    <property type="entry name" value="GGT_ssub_C"/>
</dbReference>
<comment type="pathway">
    <text evidence="11">Sulfur metabolism; glutathione metabolism.</text>
</comment>
<evidence type="ECO:0000256" key="11">
    <source>
        <dbReference type="RuleBase" id="RU368036"/>
    </source>
</evidence>
<feature type="region of interest" description="Disordered" evidence="12">
    <location>
        <begin position="1"/>
        <end position="52"/>
    </location>
</feature>
<proteinExistence type="inferred from homology"/>
<feature type="region of interest" description="Disordered" evidence="12">
    <location>
        <begin position="387"/>
        <end position="408"/>
    </location>
</feature>
<dbReference type="Proteomes" id="UP000287447">
    <property type="component" value="Unassembled WGS sequence"/>
</dbReference>
<dbReference type="SUPFAM" id="SSF56235">
    <property type="entry name" value="N-terminal nucleophile aminohydrolases (Ntn hydrolases)"/>
    <property type="match status" value="1"/>
</dbReference>
<dbReference type="GO" id="GO:0103068">
    <property type="term" value="F:leukotriene C4 gamma-glutamyl transferase activity"/>
    <property type="evidence" value="ECO:0007669"/>
    <property type="project" value="UniProtKB-EC"/>
</dbReference>
<keyword evidence="6 11" id="KW-0865">Zymogen</keyword>
<dbReference type="Pfam" id="PF01019">
    <property type="entry name" value="G_glu_transpept"/>
    <property type="match status" value="1"/>
</dbReference>
<evidence type="ECO:0000256" key="9">
    <source>
        <dbReference type="PIRSR" id="PIRSR600101-1"/>
    </source>
</evidence>
<comment type="caution">
    <text evidence="13">The sequence shown here is derived from an EMBL/GenBank/DDBJ whole genome shotgun (WGS) entry which is preliminary data.</text>
</comment>
<keyword evidence="14" id="KW-1185">Reference proteome</keyword>
<evidence type="ECO:0000313" key="14">
    <source>
        <dbReference type="Proteomes" id="UP000287447"/>
    </source>
</evidence>
<accession>A0A437QZG6</accession>
<dbReference type="PANTHER" id="PTHR43199">
    <property type="entry name" value="GLUTATHIONE HYDROLASE"/>
    <property type="match status" value="1"/>
</dbReference>
<evidence type="ECO:0000256" key="8">
    <source>
        <dbReference type="ARBA" id="ARBA00047417"/>
    </source>
</evidence>
<comment type="catalytic activity">
    <reaction evidence="2 11">
        <text>glutathione + H2O = L-cysteinylglycine + L-glutamate</text>
        <dbReference type="Rhea" id="RHEA:28807"/>
        <dbReference type="ChEBI" id="CHEBI:15377"/>
        <dbReference type="ChEBI" id="CHEBI:29985"/>
        <dbReference type="ChEBI" id="CHEBI:57925"/>
        <dbReference type="ChEBI" id="CHEBI:61694"/>
        <dbReference type="EC" id="3.4.19.13"/>
    </reaction>
</comment>
<dbReference type="NCBIfam" id="TIGR00066">
    <property type="entry name" value="g_glut_trans"/>
    <property type="match status" value="1"/>
</dbReference>
<keyword evidence="7 11" id="KW-0012">Acyltransferase</keyword>
<dbReference type="EC" id="3.4.19.13" evidence="11"/>
<evidence type="ECO:0000256" key="10">
    <source>
        <dbReference type="PIRSR" id="PIRSR600101-2"/>
    </source>
</evidence>
<evidence type="ECO:0000256" key="7">
    <source>
        <dbReference type="ARBA" id="ARBA00023315"/>
    </source>
</evidence>
<reference evidence="14" key="1">
    <citation type="submission" date="2019-01" db="EMBL/GenBank/DDBJ databases">
        <title>Gri0909 isolated from a small marine red alga.</title>
        <authorList>
            <person name="Kim J."/>
            <person name="Jeong S.E."/>
            <person name="Jeon C.O."/>
        </authorList>
    </citation>
    <scope>NUCLEOTIDE SEQUENCE [LARGE SCALE GENOMIC DNA]</scope>
    <source>
        <strain evidence="14">Gri0909</strain>
    </source>
</reference>
<dbReference type="InterPro" id="IPR029055">
    <property type="entry name" value="Ntn_hydrolases_N"/>
</dbReference>
<evidence type="ECO:0000256" key="6">
    <source>
        <dbReference type="ARBA" id="ARBA00023145"/>
    </source>
</evidence>
<dbReference type="InterPro" id="IPR043138">
    <property type="entry name" value="GGT_lsub"/>
</dbReference>
<evidence type="ECO:0000313" key="13">
    <source>
        <dbReference type="EMBL" id="RVU39843.1"/>
    </source>
</evidence>
<keyword evidence="4 11" id="KW-0808">Transferase</keyword>
<gene>
    <name evidence="13" type="primary">ggt</name>
    <name evidence="13" type="ORF">EOI86_10020</name>
</gene>